<name>A0A565AL40_9BRAS</name>
<dbReference type="PROSITE" id="PS50102">
    <property type="entry name" value="RRM"/>
    <property type="match status" value="1"/>
</dbReference>
<gene>
    <name evidence="3" type="ORF">ANE_LOCUS167</name>
</gene>
<dbReference type="EMBL" id="CABITT030000001">
    <property type="protein sequence ID" value="VVA89722.1"/>
    <property type="molecule type" value="Genomic_DNA"/>
</dbReference>
<dbReference type="GO" id="GO:0003723">
    <property type="term" value="F:RNA binding"/>
    <property type="evidence" value="ECO:0007669"/>
    <property type="project" value="UniProtKB-UniRule"/>
</dbReference>
<proteinExistence type="predicted"/>
<dbReference type="AlphaFoldDB" id="A0A565AL40"/>
<dbReference type="InterPro" id="IPR012677">
    <property type="entry name" value="Nucleotide-bd_a/b_plait_sf"/>
</dbReference>
<evidence type="ECO:0000259" key="2">
    <source>
        <dbReference type="PROSITE" id="PS50102"/>
    </source>
</evidence>
<protein>
    <recommendedName>
        <fullName evidence="2">RRM domain-containing protein</fullName>
    </recommendedName>
</protein>
<evidence type="ECO:0000313" key="3">
    <source>
        <dbReference type="EMBL" id="VVA89722.1"/>
    </source>
</evidence>
<sequence>MGKGDMSLKRCSTSTDTSLSRDEIKNLLRTRFRRCGEIKRVFVPFECLTGVTVGYDFIDVEDTESALYLNGTGFGEECKIDVMMAKYRMESTMDTMKGCDLYQNKSA</sequence>
<keyword evidence="4" id="KW-1185">Reference proteome</keyword>
<dbReference type="Proteomes" id="UP000489600">
    <property type="component" value="Unassembled WGS sequence"/>
</dbReference>
<evidence type="ECO:0000256" key="1">
    <source>
        <dbReference type="PROSITE-ProRule" id="PRU00176"/>
    </source>
</evidence>
<dbReference type="InterPro" id="IPR035979">
    <property type="entry name" value="RBD_domain_sf"/>
</dbReference>
<accession>A0A565AL40</accession>
<dbReference type="Gene3D" id="3.30.70.330">
    <property type="match status" value="1"/>
</dbReference>
<dbReference type="SUPFAM" id="SSF54928">
    <property type="entry name" value="RNA-binding domain, RBD"/>
    <property type="match status" value="1"/>
</dbReference>
<comment type="caution">
    <text evidence="3">The sequence shown here is derived from an EMBL/GenBank/DDBJ whole genome shotgun (WGS) entry which is preliminary data.</text>
</comment>
<keyword evidence="1" id="KW-0694">RNA-binding</keyword>
<dbReference type="OrthoDB" id="10630328at2759"/>
<organism evidence="3 4">
    <name type="scientific">Arabis nemorensis</name>
    <dbReference type="NCBI Taxonomy" id="586526"/>
    <lineage>
        <taxon>Eukaryota</taxon>
        <taxon>Viridiplantae</taxon>
        <taxon>Streptophyta</taxon>
        <taxon>Embryophyta</taxon>
        <taxon>Tracheophyta</taxon>
        <taxon>Spermatophyta</taxon>
        <taxon>Magnoliopsida</taxon>
        <taxon>eudicotyledons</taxon>
        <taxon>Gunneridae</taxon>
        <taxon>Pentapetalae</taxon>
        <taxon>rosids</taxon>
        <taxon>malvids</taxon>
        <taxon>Brassicales</taxon>
        <taxon>Brassicaceae</taxon>
        <taxon>Arabideae</taxon>
        <taxon>Arabis</taxon>
    </lineage>
</organism>
<feature type="domain" description="RRM" evidence="2">
    <location>
        <begin position="1"/>
        <end position="87"/>
    </location>
</feature>
<evidence type="ECO:0000313" key="4">
    <source>
        <dbReference type="Proteomes" id="UP000489600"/>
    </source>
</evidence>
<dbReference type="InterPro" id="IPR000504">
    <property type="entry name" value="RRM_dom"/>
</dbReference>
<reference evidence="3" key="1">
    <citation type="submission" date="2019-07" db="EMBL/GenBank/DDBJ databases">
        <authorList>
            <person name="Dittberner H."/>
        </authorList>
    </citation>
    <scope>NUCLEOTIDE SEQUENCE [LARGE SCALE GENOMIC DNA]</scope>
</reference>